<sequence length="152" mass="17727">MKRNFTTLIPLFIKRYKLPPRPKFTKEMESECEESFLHGGRGPGGQKINKCNSKVQLKHIPTGIVVSCQSTRSRVQNRVIAREKMALEIERHRNGGGLTEREEAIKKLAIQNKRSKDKKSRQRHLEHKKANEEKIRQQQLEEQDIILSMLND</sequence>
<dbReference type="Proteomes" id="UP001306508">
    <property type="component" value="Unassembled WGS sequence"/>
</dbReference>
<evidence type="ECO:0000256" key="2">
    <source>
        <dbReference type="ARBA" id="ARBA00010835"/>
    </source>
</evidence>
<dbReference type="PANTHER" id="PTHR46203:SF1">
    <property type="entry name" value="MITOCHONDRIAL TRANSLATION RELEASE FACTOR IN RESCUE"/>
    <property type="match status" value="1"/>
</dbReference>
<proteinExistence type="inferred from homology"/>
<keyword evidence="3" id="KW-0809">Transit peptide</keyword>
<comment type="subcellular location">
    <subcellularLocation>
        <location evidence="1">Mitochondrion</location>
    </subcellularLocation>
</comment>
<keyword evidence="4" id="KW-0496">Mitochondrion</keyword>
<dbReference type="GO" id="GO:0005739">
    <property type="term" value="C:mitochondrion"/>
    <property type="evidence" value="ECO:0007669"/>
    <property type="project" value="UniProtKB-SubCell"/>
</dbReference>
<dbReference type="Gene3D" id="3.30.160.20">
    <property type="match status" value="1"/>
</dbReference>
<dbReference type="InterPro" id="IPR052405">
    <property type="entry name" value="Mito_Transl_Release_Factor"/>
</dbReference>
<feature type="domain" description="Prokaryotic-type class I peptide chain release factors" evidence="6">
    <location>
        <begin position="31"/>
        <end position="128"/>
    </location>
</feature>
<dbReference type="Pfam" id="PF00472">
    <property type="entry name" value="RF-1"/>
    <property type="match status" value="1"/>
</dbReference>
<protein>
    <recommendedName>
        <fullName evidence="6">Prokaryotic-type class I peptide chain release factors domain-containing protein</fullName>
    </recommendedName>
</protein>
<organism evidence="7 8">
    <name type="scientific">Arxiozyma heterogenica</name>
    <dbReference type="NCBI Taxonomy" id="278026"/>
    <lineage>
        <taxon>Eukaryota</taxon>
        <taxon>Fungi</taxon>
        <taxon>Dikarya</taxon>
        <taxon>Ascomycota</taxon>
        <taxon>Saccharomycotina</taxon>
        <taxon>Saccharomycetes</taxon>
        <taxon>Saccharomycetales</taxon>
        <taxon>Saccharomycetaceae</taxon>
        <taxon>Arxiozyma</taxon>
    </lineage>
</organism>
<evidence type="ECO:0000259" key="6">
    <source>
        <dbReference type="Pfam" id="PF00472"/>
    </source>
</evidence>
<evidence type="ECO:0000256" key="4">
    <source>
        <dbReference type="ARBA" id="ARBA00023128"/>
    </source>
</evidence>
<reference evidence="8" key="1">
    <citation type="submission" date="2023-07" db="EMBL/GenBank/DDBJ databases">
        <title>A draft genome of Kazachstania heterogenica Y-27499.</title>
        <authorList>
            <person name="Donic C."/>
            <person name="Kralova J.S."/>
            <person name="Fidel L."/>
            <person name="Ben-Dor S."/>
            <person name="Jung S."/>
        </authorList>
    </citation>
    <scope>NUCLEOTIDE SEQUENCE [LARGE SCALE GENOMIC DNA]</scope>
    <source>
        <strain evidence="8">Y27499</strain>
    </source>
</reference>
<dbReference type="InterPro" id="IPR000352">
    <property type="entry name" value="Pep_chain_release_fac_I"/>
</dbReference>
<dbReference type="FunFam" id="3.30.160.20:FF:000065">
    <property type="entry name" value="Peptidyl-tRNA hydrolase domain protein"/>
    <property type="match status" value="1"/>
</dbReference>
<feature type="compositionally biased region" description="Basic residues" evidence="5">
    <location>
        <begin position="113"/>
        <end position="127"/>
    </location>
</feature>
<evidence type="ECO:0000256" key="3">
    <source>
        <dbReference type="ARBA" id="ARBA00022946"/>
    </source>
</evidence>
<dbReference type="AlphaFoldDB" id="A0AAN7WS81"/>
<dbReference type="GO" id="GO:0003747">
    <property type="term" value="F:translation release factor activity"/>
    <property type="evidence" value="ECO:0007669"/>
    <property type="project" value="InterPro"/>
</dbReference>
<dbReference type="GO" id="GO:0032543">
    <property type="term" value="P:mitochondrial translation"/>
    <property type="evidence" value="ECO:0007669"/>
    <property type="project" value="UniProtKB-ARBA"/>
</dbReference>
<evidence type="ECO:0000256" key="5">
    <source>
        <dbReference type="SAM" id="MobiDB-lite"/>
    </source>
</evidence>
<dbReference type="EMBL" id="JAWIZZ010000038">
    <property type="protein sequence ID" value="KAK5781207.1"/>
    <property type="molecule type" value="Genomic_DNA"/>
</dbReference>
<name>A0AAN7WS81_9SACH</name>
<keyword evidence="8" id="KW-1185">Reference proteome</keyword>
<comment type="caution">
    <text evidence="7">The sequence shown here is derived from an EMBL/GenBank/DDBJ whole genome shotgun (WGS) entry which is preliminary data.</text>
</comment>
<feature type="region of interest" description="Disordered" evidence="5">
    <location>
        <begin position="92"/>
        <end position="137"/>
    </location>
</feature>
<gene>
    <name evidence="7" type="ORF">RI543_001604</name>
</gene>
<comment type="similarity">
    <text evidence="2">Belongs to the prokaryotic/mitochondrial release factor family.</text>
</comment>
<dbReference type="SUPFAM" id="SSF75620">
    <property type="entry name" value="Release factor"/>
    <property type="match status" value="1"/>
</dbReference>
<evidence type="ECO:0000313" key="8">
    <source>
        <dbReference type="Proteomes" id="UP001306508"/>
    </source>
</evidence>
<feature type="compositionally biased region" description="Basic and acidic residues" evidence="5">
    <location>
        <begin position="92"/>
        <end position="106"/>
    </location>
</feature>
<accession>A0AAN7WS81</accession>
<evidence type="ECO:0000256" key="1">
    <source>
        <dbReference type="ARBA" id="ARBA00004173"/>
    </source>
</evidence>
<evidence type="ECO:0000313" key="7">
    <source>
        <dbReference type="EMBL" id="KAK5781207.1"/>
    </source>
</evidence>
<dbReference type="PANTHER" id="PTHR46203">
    <property type="entry name" value="PROBABLE PEPTIDE CHAIN RELEASE FACTOR C12ORF65"/>
    <property type="match status" value="1"/>
</dbReference>
<dbReference type="InterPro" id="IPR045853">
    <property type="entry name" value="Pep_chain_release_fac_I_sf"/>
</dbReference>